<feature type="domain" description="MOSC" evidence="1">
    <location>
        <begin position="19"/>
        <end position="229"/>
    </location>
</feature>
<reference evidence="2 3" key="1">
    <citation type="journal article" date="2019" name="Int. J. Syst. Evol. Microbiol.">
        <title>The Global Catalogue of Microorganisms (GCM) 10K type strain sequencing project: providing services to taxonomists for standard genome sequencing and annotation.</title>
        <authorList>
            <consortium name="The Broad Institute Genomics Platform"/>
            <consortium name="The Broad Institute Genome Sequencing Center for Infectious Disease"/>
            <person name="Wu L."/>
            <person name="Ma J."/>
        </authorList>
    </citation>
    <scope>NUCLEOTIDE SEQUENCE [LARGE SCALE GENOMIC DNA]</scope>
    <source>
        <strain evidence="2 3">JCM 3380</strain>
    </source>
</reference>
<dbReference type="Proteomes" id="UP001500416">
    <property type="component" value="Unassembled WGS sequence"/>
</dbReference>
<dbReference type="InterPro" id="IPR005302">
    <property type="entry name" value="MoCF_Sase_C"/>
</dbReference>
<evidence type="ECO:0000259" key="1">
    <source>
        <dbReference type="PROSITE" id="PS51340"/>
    </source>
</evidence>
<dbReference type="SUPFAM" id="SSF50800">
    <property type="entry name" value="PK beta-barrel domain-like"/>
    <property type="match status" value="1"/>
</dbReference>
<organism evidence="2 3">
    <name type="scientific">Saccharothrix mutabilis subsp. mutabilis</name>
    <dbReference type="NCBI Taxonomy" id="66855"/>
    <lineage>
        <taxon>Bacteria</taxon>
        <taxon>Bacillati</taxon>
        <taxon>Actinomycetota</taxon>
        <taxon>Actinomycetes</taxon>
        <taxon>Pseudonocardiales</taxon>
        <taxon>Pseudonocardiaceae</taxon>
        <taxon>Saccharothrix</taxon>
    </lineage>
</organism>
<dbReference type="InterPro" id="IPR011037">
    <property type="entry name" value="Pyrv_Knase-like_insert_dom_sf"/>
</dbReference>
<dbReference type="Pfam" id="PF03476">
    <property type="entry name" value="MOSC_N"/>
    <property type="match status" value="1"/>
</dbReference>
<name>A0ABN0UCC1_9PSEU</name>
<gene>
    <name evidence="2" type="ORF">GCM10010492_51360</name>
</gene>
<dbReference type="PROSITE" id="PS51340">
    <property type="entry name" value="MOSC"/>
    <property type="match status" value="1"/>
</dbReference>
<dbReference type="Gene3D" id="2.40.33.20">
    <property type="entry name" value="PK beta-barrel domain-like"/>
    <property type="match status" value="1"/>
</dbReference>
<accession>A0ABN0UCC1</accession>
<dbReference type="EMBL" id="BAAABU010000013">
    <property type="protein sequence ID" value="GAA0245661.1"/>
    <property type="molecule type" value="Genomic_DNA"/>
</dbReference>
<keyword evidence="3" id="KW-1185">Reference proteome</keyword>
<evidence type="ECO:0000313" key="2">
    <source>
        <dbReference type="EMBL" id="GAA0245661.1"/>
    </source>
</evidence>
<protein>
    <submittedName>
        <fullName evidence="2">MOSC domain-containing protein</fullName>
    </submittedName>
</protein>
<dbReference type="InterPro" id="IPR005303">
    <property type="entry name" value="MOCOS_middle"/>
</dbReference>
<proteinExistence type="predicted"/>
<evidence type="ECO:0000313" key="3">
    <source>
        <dbReference type="Proteomes" id="UP001500416"/>
    </source>
</evidence>
<sequence>MVLGVVESVWRYPVKSTGGEPVDRVEVEERGLVGDRLWAVRDADGKFGSGKNSRRFRRMPGLLALRSRYTGDGVEVLDPDGSALTGEGLRAWLGRDDVSLVREGAVSHFDELPVSVLSTATLEWFGQALPGVAVDERRFRPNVVVRTPPGTPPFVEDAWLGRELTVGGVRLEVVRSSERCVMVNEEQRGLPRSSDVLRKIADAHDNKLGVLARVLVPGGFAVGDEVALCT</sequence>
<comment type="caution">
    <text evidence="2">The sequence shown here is derived from an EMBL/GenBank/DDBJ whole genome shotgun (WGS) entry which is preliminary data.</text>
</comment>
<dbReference type="Pfam" id="PF03473">
    <property type="entry name" value="MOSC"/>
    <property type="match status" value="1"/>
</dbReference>